<reference evidence="3" key="1">
    <citation type="submission" date="2016-11" db="EMBL/GenBank/DDBJ databases">
        <authorList>
            <person name="Varghese N."/>
            <person name="Submissions S."/>
        </authorList>
    </citation>
    <scope>NUCLEOTIDE SEQUENCE [LARGE SCALE GENOMIC DNA]</scope>
    <source>
        <strain evidence="3">DSM 24786</strain>
    </source>
</reference>
<accession>A0A1K1N319</accession>
<feature type="chain" id="PRO_5009665917" description="DUF922 domain-containing protein" evidence="1">
    <location>
        <begin position="22"/>
        <end position="178"/>
    </location>
</feature>
<keyword evidence="3" id="KW-1185">Reference proteome</keyword>
<gene>
    <name evidence="2" type="ORF">SAMN05660313_01143</name>
</gene>
<evidence type="ECO:0000313" key="2">
    <source>
        <dbReference type="EMBL" id="SFW29818.1"/>
    </source>
</evidence>
<keyword evidence="1" id="KW-0732">Signal</keyword>
<dbReference type="OrthoDB" id="5431540at2"/>
<feature type="signal peptide" evidence="1">
    <location>
        <begin position="1"/>
        <end position="21"/>
    </location>
</feature>
<dbReference type="Pfam" id="PF06037">
    <property type="entry name" value="DUF922"/>
    <property type="match status" value="1"/>
</dbReference>
<name>A0A1K1N319_9FLAO</name>
<evidence type="ECO:0000256" key="1">
    <source>
        <dbReference type="SAM" id="SignalP"/>
    </source>
</evidence>
<proteinExistence type="predicted"/>
<dbReference type="AlphaFoldDB" id="A0A1K1N319"/>
<dbReference type="STRING" id="76595.SAMN05660313_01143"/>
<dbReference type="EMBL" id="FPIY01000001">
    <property type="protein sequence ID" value="SFW29818.1"/>
    <property type="molecule type" value="Genomic_DNA"/>
</dbReference>
<sequence>MLFFRKICFLLVLVICKNVQAQTEETILWKPGVKLTWSNFKEKAPVSNRVAAITASGINYKYTTSFKNNSASFTFEIGAFFYPYKSWYKKDLCTDITLSHEQLHFDIAELFARKMRLKLSTLSPSPNTRKEVKDIYAKINKDLEAYQDLYDKETNYSRDIEKQLFWNKKIAADLIKKK</sequence>
<protein>
    <recommendedName>
        <fullName evidence="4">DUF922 domain-containing protein</fullName>
    </recommendedName>
</protein>
<dbReference type="Proteomes" id="UP000183257">
    <property type="component" value="Unassembled WGS sequence"/>
</dbReference>
<organism evidence="2 3">
    <name type="scientific">Cellulophaga fucicola</name>
    <dbReference type="NCBI Taxonomy" id="76595"/>
    <lineage>
        <taxon>Bacteria</taxon>
        <taxon>Pseudomonadati</taxon>
        <taxon>Bacteroidota</taxon>
        <taxon>Flavobacteriia</taxon>
        <taxon>Flavobacteriales</taxon>
        <taxon>Flavobacteriaceae</taxon>
        <taxon>Cellulophaga</taxon>
    </lineage>
</organism>
<dbReference type="InterPro" id="IPR010321">
    <property type="entry name" value="DUF922"/>
</dbReference>
<evidence type="ECO:0008006" key="4">
    <source>
        <dbReference type="Google" id="ProtNLM"/>
    </source>
</evidence>
<evidence type="ECO:0000313" key="3">
    <source>
        <dbReference type="Proteomes" id="UP000183257"/>
    </source>
</evidence>